<evidence type="ECO:0000313" key="2">
    <source>
        <dbReference type="Proteomes" id="UP001596004"/>
    </source>
</evidence>
<keyword evidence="2" id="KW-1185">Reference proteome</keyword>
<proteinExistence type="predicted"/>
<protein>
    <submittedName>
        <fullName evidence="1">Uncharacterized protein</fullName>
    </submittedName>
</protein>
<dbReference type="EMBL" id="JBHSFP010000009">
    <property type="protein sequence ID" value="MFC4532331.1"/>
    <property type="molecule type" value="Genomic_DNA"/>
</dbReference>
<reference evidence="2" key="1">
    <citation type="journal article" date="2019" name="Int. J. Syst. Evol. Microbiol.">
        <title>The Global Catalogue of Microorganisms (GCM) 10K type strain sequencing project: providing services to taxonomists for standard genome sequencing and annotation.</title>
        <authorList>
            <consortium name="The Broad Institute Genomics Platform"/>
            <consortium name="The Broad Institute Genome Sequencing Center for Infectious Disease"/>
            <person name="Wu L."/>
            <person name="Ma J."/>
        </authorList>
    </citation>
    <scope>NUCLEOTIDE SEQUENCE [LARGE SCALE GENOMIC DNA]</scope>
    <source>
        <strain evidence="2">CGMCC 4.7132</strain>
    </source>
</reference>
<gene>
    <name evidence="1" type="ORF">ACFO60_16280</name>
</gene>
<sequence length="180" mass="19475">MEGLTIAILGITLLSGVVYSWMNRRANDALVSLAGDFPLTPEEAAQIAMEAGLTWRERATGRTVPVMRSGNVLKVEIGCRAGVMSFEVRETPTGSRVTGRAEEVTVVRMPELGGLGVSSTNVLYMRAGMPRNPARLLRRRERVFLALAYEARYGGLAVGAGERGQWVDAGRGRCEALPQP</sequence>
<evidence type="ECO:0000313" key="1">
    <source>
        <dbReference type="EMBL" id="MFC4532331.1"/>
    </source>
</evidence>
<dbReference type="Proteomes" id="UP001596004">
    <property type="component" value="Unassembled WGS sequence"/>
</dbReference>
<organism evidence="1 2">
    <name type="scientific">Sphaerisporangium dianthi</name>
    <dbReference type="NCBI Taxonomy" id="1436120"/>
    <lineage>
        <taxon>Bacteria</taxon>
        <taxon>Bacillati</taxon>
        <taxon>Actinomycetota</taxon>
        <taxon>Actinomycetes</taxon>
        <taxon>Streptosporangiales</taxon>
        <taxon>Streptosporangiaceae</taxon>
        <taxon>Sphaerisporangium</taxon>
    </lineage>
</organism>
<name>A0ABV9CGP3_9ACTN</name>
<accession>A0ABV9CGP3</accession>
<comment type="caution">
    <text evidence="1">The sequence shown here is derived from an EMBL/GenBank/DDBJ whole genome shotgun (WGS) entry which is preliminary data.</text>
</comment>